<dbReference type="RefSeq" id="WP_184329715.1">
    <property type="nucleotide sequence ID" value="NZ_JACHHZ010000001.1"/>
</dbReference>
<gene>
    <name evidence="2" type="ORF">HNQ60_000798</name>
</gene>
<dbReference type="Proteomes" id="UP000588068">
    <property type="component" value="Unassembled WGS sequence"/>
</dbReference>
<comment type="caution">
    <text evidence="2">The sequence shown here is derived from an EMBL/GenBank/DDBJ whole genome shotgun (WGS) entry which is preliminary data.</text>
</comment>
<dbReference type="AlphaFoldDB" id="A0A841HIF2"/>
<reference evidence="2 3" key="1">
    <citation type="submission" date="2020-08" db="EMBL/GenBank/DDBJ databases">
        <title>Genomic Encyclopedia of Type Strains, Phase IV (KMG-IV): sequencing the most valuable type-strain genomes for metagenomic binning, comparative biology and taxonomic classification.</title>
        <authorList>
            <person name="Goeker M."/>
        </authorList>
    </citation>
    <scope>NUCLEOTIDE SEQUENCE [LARGE SCALE GENOMIC DNA]</scope>
    <source>
        <strain evidence="2 3">DSM 26723</strain>
    </source>
</reference>
<name>A0A841HIF2_9GAMM</name>
<dbReference type="EMBL" id="JACHHZ010000001">
    <property type="protein sequence ID" value="MBB6091952.1"/>
    <property type="molecule type" value="Genomic_DNA"/>
</dbReference>
<accession>A0A841HIF2</accession>
<evidence type="ECO:0000256" key="1">
    <source>
        <dbReference type="SAM" id="MobiDB-lite"/>
    </source>
</evidence>
<keyword evidence="3" id="KW-1185">Reference proteome</keyword>
<feature type="compositionally biased region" description="Basic and acidic residues" evidence="1">
    <location>
        <begin position="54"/>
        <end position="72"/>
    </location>
</feature>
<evidence type="ECO:0000313" key="3">
    <source>
        <dbReference type="Proteomes" id="UP000588068"/>
    </source>
</evidence>
<protein>
    <submittedName>
        <fullName evidence="2">Uncharacterized protein</fullName>
    </submittedName>
</protein>
<proteinExistence type="predicted"/>
<evidence type="ECO:0000313" key="2">
    <source>
        <dbReference type="EMBL" id="MBB6091952.1"/>
    </source>
</evidence>
<feature type="compositionally biased region" description="Basic and acidic residues" evidence="1">
    <location>
        <begin position="25"/>
        <end position="34"/>
    </location>
</feature>
<feature type="region of interest" description="Disordered" evidence="1">
    <location>
        <begin position="15"/>
        <end position="79"/>
    </location>
</feature>
<organism evidence="2 3">
    <name type="scientific">Povalibacter uvarum</name>
    <dbReference type="NCBI Taxonomy" id="732238"/>
    <lineage>
        <taxon>Bacteria</taxon>
        <taxon>Pseudomonadati</taxon>
        <taxon>Pseudomonadota</taxon>
        <taxon>Gammaproteobacteria</taxon>
        <taxon>Steroidobacterales</taxon>
        <taxon>Steroidobacteraceae</taxon>
        <taxon>Povalibacter</taxon>
    </lineage>
</organism>
<sequence>MEIGELVTVVIPDSAEEAKCPFSHKPPDPKEKNELGGIGTTLGDNMTAGIGISHESKSDGPLRKGTKEGDPRKRPKKRRLVSVLIKVNGEYAKLSEDGDPLPYPLTCAAHHLVPAQESLKGHEILKYMCKKGEQQDFRNGKSAAPAAVSGSKVWGNVAYNVNGSHNGVWLPGNYAVGGGKVGVQVWSDKVTARRNNAKANQSWVDALDLSPDAWDSGDDDDEEEASEALKRALGRAKKKAFMLAGKNHSVAAGNPKWAYVKAAMDASGGQFHDRHEDYSNEVQDYLRKMAAAYKKMHSGAIKNCKQCEKAARPSGMSKNEVGPPYGIVGRLKNASDFFKGYLTRTNKTLGTRKGRKIVTAANIYTSGWVHAWFNDHTP</sequence>